<organism evidence="2 3">
    <name type="scientific">Nesterenkonia alkaliphila</name>
    <dbReference type="NCBI Taxonomy" id="1463631"/>
    <lineage>
        <taxon>Bacteria</taxon>
        <taxon>Bacillati</taxon>
        <taxon>Actinomycetota</taxon>
        <taxon>Actinomycetes</taxon>
        <taxon>Micrococcales</taxon>
        <taxon>Micrococcaceae</taxon>
        <taxon>Nesterenkonia</taxon>
    </lineage>
</organism>
<dbReference type="PANTHER" id="PTHR21174">
    <property type="match status" value="1"/>
</dbReference>
<dbReference type="AlphaFoldDB" id="A0A7K1UIH9"/>
<evidence type="ECO:0000313" key="3">
    <source>
        <dbReference type="Proteomes" id="UP000460157"/>
    </source>
</evidence>
<evidence type="ECO:0000313" key="2">
    <source>
        <dbReference type="EMBL" id="MVT26278.1"/>
    </source>
</evidence>
<dbReference type="Pfam" id="PF13223">
    <property type="entry name" value="DUF4031"/>
    <property type="match status" value="1"/>
</dbReference>
<gene>
    <name evidence="2" type="ORF">GNZ21_07900</name>
</gene>
<evidence type="ECO:0000259" key="1">
    <source>
        <dbReference type="Pfam" id="PF13223"/>
    </source>
</evidence>
<dbReference type="SUPFAM" id="SSF109604">
    <property type="entry name" value="HD-domain/PDEase-like"/>
    <property type="match status" value="1"/>
</dbReference>
<dbReference type="OrthoDB" id="9808993at2"/>
<dbReference type="Proteomes" id="UP000460157">
    <property type="component" value="Unassembled WGS sequence"/>
</dbReference>
<dbReference type="EMBL" id="WRPM01000057">
    <property type="protein sequence ID" value="MVT26278.1"/>
    <property type="molecule type" value="Genomic_DNA"/>
</dbReference>
<dbReference type="InterPro" id="IPR009218">
    <property type="entry name" value="HD_phosphohydro"/>
</dbReference>
<sequence>MTVYIDPPVWPAHGTVFSHLVSDASLAELHALAEQAGISRRAFDQDHYDVPAHRYEDLLDLGAVPVSGRRLARILADSGLRVRARERPEKLRHRLLRRWMRLAGPGEGAAGRAWTEVGEELLQRWSEPHRHYHALPHLAAVLSVTGTLERAGELPAELRRPVLLAGWFHDAVYRGAAGQDEEDSAQLAEQKLDRLLPEPEVAETARLVRLTAGHSPDTGDAAGCVLTDADLEVLGRDPADYRRYAEQVRADYAHVPQEQFAAGRAQVLRGLLAAPRLYRTDTGHRLWEERARQNIQQEHAELERGDRGVPA</sequence>
<dbReference type="InterPro" id="IPR025109">
    <property type="entry name" value="DUF4031"/>
</dbReference>
<feature type="domain" description="DUF4031" evidence="1">
    <location>
        <begin position="3"/>
        <end position="76"/>
    </location>
</feature>
<keyword evidence="3" id="KW-1185">Reference proteome</keyword>
<name>A0A7K1UIH9_9MICC</name>
<dbReference type="Gene3D" id="1.10.3210.10">
    <property type="entry name" value="Hypothetical protein af1432"/>
    <property type="match status" value="1"/>
</dbReference>
<protein>
    <submittedName>
        <fullName evidence="2">DUF4031 domain-containing protein</fullName>
    </submittedName>
</protein>
<proteinExistence type="predicted"/>
<dbReference type="PANTHER" id="PTHR21174:SF0">
    <property type="entry name" value="HD PHOSPHOHYDROLASE FAMILY PROTEIN-RELATED"/>
    <property type="match status" value="1"/>
</dbReference>
<reference evidence="2 3" key="1">
    <citation type="submission" date="2019-12" db="EMBL/GenBank/DDBJ databases">
        <title>Nesterenkonia muleiensis sp. nov., a novel actinobacterium isolated from sap of Populus euphratica.</title>
        <authorList>
            <person name="Wang R."/>
        </authorList>
    </citation>
    <scope>NUCLEOTIDE SEQUENCE [LARGE SCALE GENOMIC DNA]</scope>
    <source>
        <strain evidence="2 3">F10</strain>
    </source>
</reference>
<comment type="caution">
    <text evidence="2">The sequence shown here is derived from an EMBL/GenBank/DDBJ whole genome shotgun (WGS) entry which is preliminary data.</text>
</comment>
<accession>A0A7K1UIH9</accession>
<dbReference type="RefSeq" id="WP_157323074.1">
    <property type="nucleotide sequence ID" value="NZ_BMFX01000033.1"/>
</dbReference>